<name>A0A1G1XL65_9BACT</name>
<dbReference type="Proteomes" id="UP000178570">
    <property type="component" value="Unassembled WGS sequence"/>
</dbReference>
<gene>
    <name evidence="1" type="ORF">A2570_03680</name>
</gene>
<proteinExistence type="predicted"/>
<evidence type="ECO:0000313" key="2">
    <source>
        <dbReference type="Proteomes" id="UP000178570"/>
    </source>
</evidence>
<dbReference type="EMBL" id="MHHY01000009">
    <property type="protein sequence ID" value="OGY40350.1"/>
    <property type="molecule type" value="Genomic_DNA"/>
</dbReference>
<comment type="caution">
    <text evidence="1">The sequence shown here is derived from an EMBL/GenBank/DDBJ whole genome shotgun (WGS) entry which is preliminary data.</text>
</comment>
<reference evidence="1 2" key="1">
    <citation type="journal article" date="2016" name="Nat. Commun.">
        <title>Thousands of microbial genomes shed light on interconnected biogeochemical processes in an aquifer system.</title>
        <authorList>
            <person name="Anantharaman K."/>
            <person name="Brown C.T."/>
            <person name="Hug L.A."/>
            <person name="Sharon I."/>
            <person name="Castelle C.J."/>
            <person name="Probst A.J."/>
            <person name="Thomas B.C."/>
            <person name="Singh A."/>
            <person name="Wilkins M.J."/>
            <person name="Karaoz U."/>
            <person name="Brodie E.L."/>
            <person name="Williams K.H."/>
            <person name="Hubbard S.S."/>
            <person name="Banfield J.F."/>
        </authorList>
    </citation>
    <scope>NUCLEOTIDE SEQUENCE [LARGE SCALE GENOMIC DNA]</scope>
</reference>
<sequence>MEQTLIEPTEYLKNVFKADNVKSESEIIVFVLKKLKELNLVYGRDKEKVFLNQRPARTAEQILKDGYINGCTDDAILFIAAVRSFGLKPIYVEVIEKSWLESPMEQNTIRGHAYVEMDDILVDPQRKIIYIDPDFIKTRYIVFGKANEPFQLGLTDFKTIVQKFMDFKEKYQAEHKLS</sequence>
<dbReference type="STRING" id="1797529.A2570_03680"/>
<accession>A0A1G1XL65</accession>
<organism evidence="1 2">
    <name type="scientific">Candidatus Brennerbacteria bacterium RIFOXYD1_FULL_41_16</name>
    <dbReference type="NCBI Taxonomy" id="1797529"/>
    <lineage>
        <taxon>Bacteria</taxon>
        <taxon>Candidatus Brenneribacteriota</taxon>
    </lineage>
</organism>
<protein>
    <recommendedName>
        <fullName evidence="3">Transglutaminase-like domain-containing protein</fullName>
    </recommendedName>
</protein>
<evidence type="ECO:0000313" key="1">
    <source>
        <dbReference type="EMBL" id="OGY40350.1"/>
    </source>
</evidence>
<dbReference type="AlphaFoldDB" id="A0A1G1XL65"/>
<evidence type="ECO:0008006" key="3">
    <source>
        <dbReference type="Google" id="ProtNLM"/>
    </source>
</evidence>